<comment type="subcellular location">
    <subcellularLocation>
        <location evidence="1">Cell membrane</location>
    </subcellularLocation>
</comment>
<dbReference type="GO" id="GO:0008808">
    <property type="term" value="F:cardiolipin synthase activity"/>
    <property type="evidence" value="ECO:0007669"/>
    <property type="project" value="UniProtKB-UniRule"/>
</dbReference>
<keyword evidence="5 13" id="KW-0812">Transmembrane</keyword>
<evidence type="ECO:0000259" key="14">
    <source>
        <dbReference type="PROSITE" id="PS50035"/>
    </source>
</evidence>
<keyword evidence="4" id="KW-0808">Transferase</keyword>
<evidence type="ECO:0000313" key="16">
    <source>
        <dbReference type="Proteomes" id="UP000031624"/>
    </source>
</evidence>
<keyword evidence="10" id="KW-0594">Phospholipid biosynthesis</keyword>
<dbReference type="PANTHER" id="PTHR21248:SF22">
    <property type="entry name" value="PHOSPHOLIPASE D"/>
    <property type="match status" value="1"/>
</dbReference>
<feature type="domain" description="PLD phosphodiesterase" evidence="14">
    <location>
        <begin position="373"/>
        <end position="400"/>
    </location>
</feature>
<dbReference type="RefSeq" id="WP_014895115.1">
    <property type="nucleotide sequence ID" value="NZ_CP007563.1"/>
</dbReference>
<dbReference type="SUPFAM" id="SSF56024">
    <property type="entry name" value="Phospholipase D/nuclease"/>
    <property type="match status" value="2"/>
</dbReference>
<dbReference type="PANTHER" id="PTHR21248">
    <property type="entry name" value="CARDIOLIPIN SYNTHASE"/>
    <property type="match status" value="1"/>
</dbReference>
<keyword evidence="11" id="KW-1208">Phospholipid metabolism</keyword>
<dbReference type="EMBL" id="CP007563">
    <property type="protein sequence ID" value="AJF24151.1"/>
    <property type="molecule type" value="Genomic_DNA"/>
</dbReference>
<feature type="transmembrane region" description="Helical" evidence="13">
    <location>
        <begin position="6"/>
        <end position="26"/>
    </location>
</feature>
<dbReference type="EC" id="2.7.8.-" evidence="12"/>
<dbReference type="GO" id="GO:0032049">
    <property type="term" value="P:cardiolipin biosynthetic process"/>
    <property type="evidence" value="ECO:0007669"/>
    <property type="project" value="UniProtKB-UniRule"/>
</dbReference>
<keyword evidence="7 13" id="KW-1133">Transmembrane helix</keyword>
<keyword evidence="8" id="KW-0443">Lipid metabolism</keyword>
<dbReference type="InterPro" id="IPR022924">
    <property type="entry name" value="Cardiolipin_synthase"/>
</dbReference>
<dbReference type="InterPro" id="IPR001736">
    <property type="entry name" value="PLipase_D/transphosphatidylase"/>
</dbReference>
<dbReference type="NCBIfam" id="TIGR04265">
    <property type="entry name" value="bac_cardiolipin"/>
    <property type="match status" value="1"/>
</dbReference>
<evidence type="ECO:0000256" key="6">
    <source>
        <dbReference type="ARBA" id="ARBA00022737"/>
    </source>
</evidence>
<reference evidence="15 16" key="1">
    <citation type="submission" date="2014-04" db="EMBL/GenBank/DDBJ databases">
        <title>Genome reduction and metabolic complementation of the dual endosymbionts in the whitefly Bemisia tabaci.</title>
        <authorList>
            <person name="Rao Q."/>
            <person name="Rollat-Farnier P.-A."/>
            <person name="Zhang Z.-X."/>
            <person name="Santos-Garcia D."/>
            <person name="Silva F.J."/>
            <person name="Moya A."/>
            <person name="Zhu D.-T."/>
            <person name="Klein C.C."/>
            <person name="Vavre F."/>
            <person name="Sagot M.-F."/>
            <person name="Liu S.-S."/>
            <person name="Mouton L."/>
            <person name="Wang X.-W."/>
        </authorList>
    </citation>
    <scope>NUCLEOTIDE SEQUENCE [LARGE SCALE GENOMIC DNA]</scope>
    <source>
        <strain evidence="15 16">BT-Q</strain>
    </source>
</reference>
<evidence type="ECO:0000256" key="10">
    <source>
        <dbReference type="ARBA" id="ARBA00023209"/>
    </source>
</evidence>
<feature type="transmembrane region" description="Helical" evidence="13">
    <location>
        <begin position="33"/>
        <end position="54"/>
    </location>
</feature>
<feature type="domain" description="PLD phosphodiesterase" evidence="14">
    <location>
        <begin position="197"/>
        <end position="224"/>
    </location>
</feature>
<evidence type="ECO:0000256" key="3">
    <source>
        <dbReference type="ARBA" id="ARBA00022516"/>
    </source>
</evidence>
<dbReference type="AlphaFoldDB" id="A0AAU8RQU9"/>
<keyword evidence="9 13" id="KW-0472">Membrane</keyword>
<evidence type="ECO:0000256" key="5">
    <source>
        <dbReference type="ARBA" id="ARBA00022692"/>
    </source>
</evidence>
<organism evidence="15 16">
    <name type="scientific">Candidatus Portiera aleyrodidarum MED</name>
    <name type="common">Bemisia tabaci</name>
    <dbReference type="NCBI Taxonomy" id="1163752"/>
    <lineage>
        <taxon>Bacteria</taxon>
        <taxon>Pseudomonadati</taxon>
        <taxon>Pseudomonadota</taxon>
        <taxon>Gammaproteobacteria</taxon>
        <taxon>Candidatus Johnevansiales</taxon>
        <taxon>Candidatus Johnevansiaceae</taxon>
        <taxon>Candidatus Portiera</taxon>
    </lineage>
</organism>
<protein>
    <recommendedName>
        <fullName evidence="12">Cardiolipin synthase</fullName>
        <ecNumber evidence="12">2.7.8.-</ecNumber>
    </recommendedName>
</protein>
<evidence type="ECO:0000256" key="4">
    <source>
        <dbReference type="ARBA" id="ARBA00022679"/>
    </source>
</evidence>
<dbReference type="SMART" id="SM00155">
    <property type="entry name" value="PLDc"/>
    <property type="match status" value="2"/>
</dbReference>
<dbReference type="GO" id="GO:0005886">
    <property type="term" value="C:plasma membrane"/>
    <property type="evidence" value="ECO:0007669"/>
    <property type="project" value="UniProtKB-SubCell"/>
</dbReference>
<dbReference type="Gene3D" id="3.30.870.10">
    <property type="entry name" value="Endonuclease Chain A"/>
    <property type="match status" value="2"/>
</dbReference>
<evidence type="ECO:0000256" key="8">
    <source>
        <dbReference type="ARBA" id="ARBA00023098"/>
    </source>
</evidence>
<evidence type="ECO:0000313" key="15">
    <source>
        <dbReference type="EMBL" id="AJF24151.1"/>
    </source>
</evidence>
<evidence type="ECO:0000256" key="1">
    <source>
        <dbReference type="ARBA" id="ARBA00004236"/>
    </source>
</evidence>
<accession>A0AAU8RQU9</accession>
<evidence type="ECO:0000256" key="9">
    <source>
        <dbReference type="ARBA" id="ARBA00023136"/>
    </source>
</evidence>
<proteinExistence type="predicted"/>
<dbReference type="Pfam" id="PF13091">
    <property type="entry name" value="PLDc_2"/>
    <property type="match status" value="2"/>
</dbReference>
<dbReference type="GeneID" id="66280078"/>
<evidence type="ECO:0000256" key="13">
    <source>
        <dbReference type="SAM" id="Phobius"/>
    </source>
</evidence>
<sequence>MKYIKTFLNIILFCFLLSSIIIALFMSRTPQSAIAWLISLITVPYFSIPMFWLLSCPNFCGYLIKKNSLHIKKFKNTFTINCNVQVVEKLSSMPLTQSNFVKLLINGYITFKSMFDGIKRAKKYILIQFFIIKNDKIGQELKNSLIYSAKKGVNIFVIYDQIGSHNLSKSFIKEFKKAGINLFKFGFCKGWKNLLKINFCNHRKLILIDGKEAWIGGLNIGNEYLGINKQIGYWRDTHLHIIGPSVLCLQEIFLEDWFWSTDTKIHNLNWKPILSNIKKKHIIVVPSGPINNRNNASLLIQNSINIAKQRFWITSPYFIPDQSVIDSLKLAALRGVDVKIIIPERTDHLFVYLSTFSYFSELIRVGVKFYKYIKGFLHQKVMLIDNHTASVGTINLDNRSFRLNFEITAYIIDGDFAKDVKYMLQQDLLYCNLIHLNEINCRSLINKLLSKSAFLASPIQ</sequence>
<dbReference type="InterPro" id="IPR025202">
    <property type="entry name" value="PLD-like_dom"/>
</dbReference>
<keyword evidence="2" id="KW-1003">Cell membrane</keyword>
<keyword evidence="6" id="KW-0677">Repeat</keyword>
<evidence type="ECO:0000256" key="11">
    <source>
        <dbReference type="ARBA" id="ARBA00023264"/>
    </source>
</evidence>
<dbReference type="KEGG" id="paly:O3E_01310"/>
<dbReference type="FunFam" id="3.30.870.10:FF:000014">
    <property type="entry name" value="Cardiolipin synthase"/>
    <property type="match status" value="1"/>
</dbReference>
<name>A0AAU8RQU9_9GAMM</name>
<evidence type="ECO:0000256" key="7">
    <source>
        <dbReference type="ARBA" id="ARBA00022989"/>
    </source>
</evidence>
<evidence type="ECO:0000256" key="12">
    <source>
        <dbReference type="NCBIfam" id="TIGR04265"/>
    </source>
</evidence>
<dbReference type="PROSITE" id="PS50035">
    <property type="entry name" value="PLD"/>
    <property type="match status" value="2"/>
</dbReference>
<gene>
    <name evidence="15" type="ORF">O3E_01310</name>
</gene>
<evidence type="ECO:0000256" key="2">
    <source>
        <dbReference type="ARBA" id="ARBA00022475"/>
    </source>
</evidence>
<keyword evidence="3" id="KW-0444">Lipid biosynthesis</keyword>
<dbReference type="Proteomes" id="UP000031624">
    <property type="component" value="Chromosome"/>
</dbReference>